<evidence type="ECO:0000259" key="6">
    <source>
        <dbReference type="PROSITE" id="PS50110"/>
    </source>
</evidence>
<evidence type="ECO:0000256" key="1">
    <source>
        <dbReference type="ARBA" id="ARBA00018672"/>
    </source>
</evidence>
<protein>
    <recommendedName>
        <fullName evidence="1">Stage 0 sporulation protein A homolog</fullName>
    </recommendedName>
</protein>
<dbReference type="Gene3D" id="3.40.50.2300">
    <property type="match status" value="1"/>
</dbReference>
<gene>
    <name evidence="7" type="ORF">SAMN03080599_01471</name>
</gene>
<feature type="modified residue" description="4-aspartylphosphate" evidence="5">
    <location>
        <position position="55"/>
    </location>
</feature>
<dbReference type="GO" id="GO:0000160">
    <property type="term" value="P:phosphorelay signal transduction system"/>
    <property type="evidence" value="ECO:0007669"/>
    <property type="project" value="UniProtKB-KW"/>
</dbReference>
<dbReference type="RefSeq" id="WP_170829346.1">
    <property type="nucleotide sequence ID" value="NZ_FMWL01000005.1"/>
</dbReference>
<dbReference type="STRING" id="1120920.SAMN03080599_01471"/>
<dbReference type="Proteomes" id="UP000199208">
    <property type="component" value="Unassembled WGS sequence"/>
</dbReference>
<dbReference type="Pfam" id="PF08664">
    <property type="entry name" value="YcbB"/>
    <property type="match status" value="1"/>
</dbReference>
<name>A0A1G5RXV8_9FIRM</name>
<dbReference type="Pfam" id="PF00072">
    <property type="entry name" value="Response_reg"/>
    <property type="match status" value="1"/>
</dbReference>
<dbReference type="PANTHER" id="PTHR44591:SF14">
    <property type="entry name" value="PROTEIN PILG"/>
    <property type="match status" value="1"/>
</dbReference>
<evidence type="ECO:0000256" key="5">
    <source>
        <dbReference type="PROSITE-ProRule" id="PRU00169"/>
    </source>
</evidence>
<dbReference type="PANTHER" id="PTHR44591">
    <property type="entry name" value="STRESS RESPONSE REGULATOR PROTEIN 1"/>
    <property type="match status" value="1"/>
</dbReference>
<accession>A0A1G5RXV8</accession>
<dbReference type="SUPFAM" id="SSF52172">
    <property type="entry name" value="CheY-like"/>
    <property type="match status" value="1"/>
</dbReference>
<evidence type="ECO:0000256" key="3">
    <source>
        <dbReference type="ARBA" id="ARBA00023012"/>
    </source>
</evidence>
<dbReference type="PROSITE" id="PS50110">
    <property type="entry name" value="RESPONSE_REGULATORY"/>
    <property type="match status" value="1"/>
</dbReference>
<dbReference type="InterPro" id="IPR013972">
    <property type="entry name" value="YcbB"/>
</dbReference>
<dbReference type="InterPro" id="IPR011006">
    <property type="entry name" value="CheY-like_superfamily"/>
</dbReference>
<dbReference type="EMBL" id="FMWL01000005">
    <property type="protein sequence ID" value="SCZ78846.1"/>
    <property type="molecule type" value="Genomic_DNA"/>
</dbReference>
<sequence length="282" mass="31956">MACSFYIVDDDRTVRKILSQIISAHFESAEIYQSDDPWFAAQDILRQKPDIVVLDLLMEGMDGIEVSEALIKNDYNGQIVMLSEVGAKEIIGQAYKAGVDHYISKPINVTEVVTVLTRTLEMHQLKNYVRIFGAPSVSKINAAPESNHIPKNEKLQTILKDIGILGEPGSDELLFAVPQLTEEMSLGQLYQWLKAQYPPYKDDSISLKGIEQRLRRLVQLAMENIANIGVEDFSNYKFERYSTSLFNFKSIRQEMDYARGKGISRGKVDVKRFLDGLITLVK</sequence>
<keyword evidence="2 5" id="KW-0597">Phosphoprotein</keyword>
<keyword evidence="8" id="KW-1185">Reference proteome</keyword>
<evidence type="ECO:0000256" key="4">
    <source>
        <dbReference type="ARBA" id="ARBA00024867"/>
    </source>
</evidence>
<feature type="domain" description="Response regulatory" evidence="6">
    <location>
        <begin position="4"/>
        <end position="120"/>
    </location>
</feature>
<evidence type="ECO:0000313" key="7">
    <source>
        <dbReference type="EMBL" id="SCZ78846.1"/>
    </source>
</evidence>
<dbReference type="SMART" id="SM00448">
    <property type="entry name" value="REC"/>
    <property type="match status" value="1"/>
</dbReference>
<reference evidence="7 8" key="1">
    <citation type="submission" date="2016-10" db="EMBL/GenBank/DDBJ databases">
        <authorList>
            <person name="de Groot N.N."/>
        </authorList>
    </citation>
    <scope>NUCLEOTIDE SEQUENCE [LARGE SCALE GENOMIC DNA]</scope>
    <source>
        <strain evidence="7 8">DSM 2784</strain>
    </source>
</reference>
<keyword evidence="3" id="KW-0902">Two-component regulatory system</keyword>
<evidence type="ECO:0000256" key="2">
    <source>
        <dbReference type="ARBA" id="ARBA00022553"/>
    </source>
</evidence>
<dbReference type="InterPro" id="IPR050595">
    <property type="entry name" value="Bact_response_regulator"/>
</dbReference>
<comment type="function">
    <text evidence="4">May play the central regulatory role in sporulation. It may be an element of the effector pathway responsible for the activation of sporulation genes in response to nutritional stress. Spo0A may act in concert with spo0H (a sigma factor) to control the expression of some genes that are critical to the sporulation process.</text>
</comment>
<dbReference type="AlphaFoldDB" id="A0A1G5RXV8"/>
<proteinExistence type="predicted"/>
<organism evidence="7 8">
    <name type="scientific">Acidaminobacter hydrogenoformans DSM 2784</name>
    <dbReference type="NCBI Taxonomy" id="1120920"/>
    <lineage>
        <taxon>Bacteria</taxon>
        <taxon>Bacillati</taxon>
        <taxon>Bacillota</taxon>
        <taxon>Clostridia</taxon>
        <taxon>Peptostreptococcales</taxon>
        <taxon>Acidaminobacteraceae</taxon>
        <taxon>Acidaminobacter</taxon>
    </lineage>
</organism>
<evidence type="ECO:0000313" key="8">
    <source>
        <dbReference type="Proteomes" id="UP000199208"/>
    </source>
</evidence>
<dbReference type="InterPro" id="IPR001789">
    <property type="entry name" value="Sig_transdc_resp-reg_receiver"/>
</dbReference>